<keyword evidence="1" id="KW-0732">Signal</keyword>
<evidence type="ECO:0000313" key="3">
    <source>
        <dbReference type="EMBL" id="TDW17803.1"/>
    </source>
</evidence>
<dbReference type="PANTHER" id="PTHR14218:SF15">
    <property type="entry name" value="TRIPEPTIDYL-PEPTIDASE 1"/>
    <property type="match status" value="1"/>
</dbReference>
<dbReference type="InterPro" id="IPR050819">
    <property type="entry name" value="Tripeptidyl-peptidase_I"/>
</dbReference>
<protein>
    <recommendedName>
        <fullName evidence="2">Peptidase S53 domain-containing protein</fullName>
    </recommendedName>
</protein>
<dbReference type="InterPro" id="IPR036852">
    <property type="entry name" value="Peptidase_S8/S53_dom_sf"/>
</dbReference>
<feature type="domain" description="Peptidase S53" evidence="2">
    <location>
        <begin position="81"/>
        <end position="404"/>
    </location>
</feature>
<dbReference type="SUPFAM" id="SSF52743">
    <property type="entry name" value="Subtilisin-like"/>
    <property type="match status" value="1"/>
</dbReference>
<accession>A0A4R7ZJ69</accession>
<dbReference type="EMBL" id="SODF01000002">
    <property type="protein sequence ID" value="TDW17803.1"/>
    <property type="molecule type" value="Genomic_DNA"/>
</dbReference>
<evidence type="ECO:0000256" key="1">
    <source>
        <dbReference type="SAM" id="SignalP"/>
    </source>
</evidence>
<organism evidence="3 4">
    <name type="scientific">Kribbella kalugense</name>
    <dbReference type="NCBI Taxonomy" id="2512221"/>
    <lineage>
        <taxon>Bacteria</taxon>
        <taxon>Bacillati</taxon>
        <taxon>Actinomycetota</taxon>
        <taxon>Actinomycetes</taxon>
        <taxon>Propionibacteriales</taxon>
        <taxon>Kribbellaceae</taxon>
        <taxon>Kribbella</taxon>
    </lineage>
</organism>
<gene>
    <name evidence="3" type="ORF">EV650_4379</name>
</gene>
<dbReference type="Gene3D" id="3.40.50.200">
    <property type="entry name" value="Peptidase S8/S53 domain"/>
    <property type="match status" value="1"/>
</dbReference>
<evidence type="ECO:0000259" key="2">
    <source>
        <dbReference type="PROSITE" id="PS51695"/>
    </source>
</evidence>
<dbReference type="PROSITE" id="PS51695">
    <property type="entry name" value="SEDOLISIN"/>
    <property type="match status" value="1"/>
</dbReference>
<reference evidence="3 4" key="1">
    <citation type="submission" date="2019-03" db="EMBL/GenBank/DDBJ databases">
        <title>Genomic Encyclopedia of Type Strains, Phase III (KMG-III): the genomes of soil and plant-associated and newly described type strains.</title>
        <authorList>
            <person name="Whitman W."/>
        </authorList>
    </citation>
    <scope>NUCLEOTIDE SEQUENCE [LARGE SCALE GENOMIC DNA]</scope>
    <source>
        <strain evidence="3 4">VKM Ac-2570</strain>
    </source>
</reference>
<dbReference type="AlphaFoldDB" id="A0A4R7ZJ69"/>
<name>A0A4R7ZJ69_9ACTN</name>
<feature type="signal peptide" evidence="1">
    <location>
        <begin position="1"/>
        <end position="29"/>
    </location>
</feature>
<sequence>MRQRILVSALGVGALAVAGLTVQTLTATGADAAQSPSYTAGKHAARVCSTAKAKHTASCDAVKLVNADGLAPKASAPPSTGLTPTGLRDAYKLNGLSAGGRTVAIVDANGYPNLERDLGVYRSQFGLSACTKANGCLKVINQTGGTTLPTFDVGWAGEQALDVDAVSAAAPDAKIVVVQANSASFADLGTAVQTAAKQAGVVAISNSYGGGDADDATYGAYYNHPGIAVTASTGDDGYQGGSYPASSSYTTAVGGTSLVAASNSRGWSETVWSGAGSGCSSYNTALPGAASFSTGCSKRAMADVSAAADPGKGGMAIYYPTSKTASTWAQFGGTSEAAPIIASVYALSGNTSGYANSFPYAHPGSLFDVTSGSNGSCPTTQWCNARTGWDGPTGLGTPNGAGAF</sequence>
<evidence type="ECO:0000313" key="4">
    <source>
        <dbReference type="Proteomes" id="UP000295447"/>
    </source>
</evidence>
<feature type="chain" id="PRO_5039464587" description="Peptidase S53 domain-containing protein" evidence="1">
    <location>
        <begin position="30"/>
        <end position="404"/>
    </location>
</feature>
<dbReference type="GO" id="GO:0006508">
    <property type="term" value="P:proteolysis"/>
    <property type="evidence" value="ECO:0007669"/>
    <property type="project" value="InterPro"/>
</dbReference>
<dbReference type="GO" id="GO:0004252">
    <property type="term" value="F:serine-type endopeptidase activity"/>
    <property type="evidence" value="ECO:0007669"/>
    <property type="project" value="InterPro"/>
</dbReference>
<dbReference type="RefSeq" id="WP_134120873.1">
    <property type="nucleotide sequence ID" value="NZ_SODF01000002.1"/>
</dbReference>
<dbReference type="GO" id="GO:0008240">
    <property type="term" value="F:tripeptidyl-peptidase activity"/>
    <property type="evidence" value="ECO:0007669"/>
    <property type="project" value="TreeGrafter"/>
</dbReference>
<proteinExistence type="predicted"/>
<keyword evidence="4" id="KW-1185">Reference proteome</keyword>
<dbReference type="Proteomes" id="UP000295447">
    <property type="component" value="Unassembled WGS sequence"/>
</dbReference>
<dbReference type="PANTHER" id="PTHR14218">
    <property type="entry name" value="PROTEASE S8 TRIPEPTIDYL PEPTIDASE I CLN2"/>
    <property type="match status" value="1"/>
</dbReference>
<dbReference type="InterPro" id="IPR030400">
    <property type="entry name" value="Sedolisin_dom"/>
</dbReference>
<dbReference type="OrthoDB" id="151889at2"/>
<comment type="caution">
    <text evidence="3">The sequence shown here is derived from an EMBL/GenBank/DDBJ whole genome shotgun (WGS) entry which is preliminary data.</text>
</comment>